<sequence length="91" mass="10484">YHCLATKPYVMKLDDKGNWVRKFDRQSSVAQPLTVPPPSLHTARLLEVINGLSFQVDARFNVLTTHFDDCYNHLDERINVLDSRFPPPSDD</sequence>
<dbReference type="AlphaFoldDB" id="A0A9D4AI06"/>
<comment type="caution">
    <text evidence="1">The sequence shown here is derived from an EMBL/GenBank/DDBJ whole genome shotgun (WGS) entry which is preliminary data.</text>
</comment>
<gene>
    <name evidence="1" type="ORF">J1N35_004784</name>
</gene>
<name>A0A9D4AI06_9ROSI</name>
<proteinExistence type="predicted"/>
<protein>
    <submittedName>
        <fullName evidence="1">Uncharacterized protein</fullName>
    </submittedName>
</protein>
<accession>A0A9D4AI06</accession>
<dbReference type="EMBL" id="JAIQCV010000002">
    <property type="protein sequence ID" value="KAH1121624.1"/>
    <property type="molecule type" value="Genomic_DNA"/>
</dbReference>
<evidence type="ECO:0000313" key="1">
    <source>
        <dbReference type="EMBL" id="KAH1121624.1"/>
    </source>
</evidence>
<feature type="non-terminal residue" evidence="1">
    <location>
        <position position="1"/>
    </location>
</feature>
<keyword evidence="2" id="KW-1185">Reference proteome</keyword>
<organism evidence="1 2">
    <name type="scientific">Gossypium stocksii</name>
    <dbReference type="NCBI Taxonomy" id="47602"/>
    <lineage>
        <taxon>Eukaryota</taxon>
        <taxon>Viridiplantae</taxon>
        <taxon>Streptophyta</taxon>
        <taxon>Embryophyta</taxon>
        <taxon>Tracheophyta</taxon>
        <taxon>Spermatophyta</taxon>
        <taxon>Magnoliopsida</taxon>
        <taxon>eudicotyledons</taxon>
        <taxon>Gunneridae</taxon>
        <taxon>Pentapetalae</taxon>
        <taxon>rosids</taxon>
        <taxon>malvids</taxon>
        <taxon>Malvales</taxon>
        <taxon>Malvaceae</taxon>
        <taxon>Malvoideae</taxon>
        <taxon>Gossypium</taxon>
    </lineage>
</organism>
<dbReference type="Proteomes" id="UP000828251">
    <property type="component" value="Unassembled WGS sequence"/>
</dbReference>
<reference evidence="1 2" key="1">
    <citation type="journal article" date="2021" name="Plant Biotechnol. J.">
        <title>Multi-omics assisted identification of the key and species-specific regulatory components of drought-tolerant mechanisms in Gossypium stocksii.</title>
        <authorList>
            <person name="Yu D."/>
            <person name="Ke L."/>
            <person name="Zhang D."/>
            <person name="Wu Y."/>
            <person name="Sun Y."/>
            <person name="Mei J."/>
            <person name="Sun J."/>
            <person name="Sun Y."/>
        </authorList>
    </citation>
    <scope>NUCLEOTIDE SEQUENCE [LARGE SCALE GENOMIC DNA]</scope>
    <source>
        <strain evidence="2">cv. E1</strain>
        <tissue evidence="1">Leaf</tissue>
    </source>
</reference>
<evidence type="ECO:0000313" key="2">
    <source>
        <dbReference type="Proteomes" id="UP000828251"/>
    </source>
</evidence>
<dbReference type="OrthoDB" id="10401474at2759"/>